<keyword evidence="2" id="KW-1185">Reference proteome</keyword>
<sequence length="56" mass="6283">MTRSALATLAVAVRSQIEPEARQPPLTCGHPLSQFKYHLRPKLQLLLDCDIRPKSS</sequence>
<evidence type="ECO:0000313" key="2">
    <source>
        <dbReference type="Proteomes" id="UP000076727"/>
    </source>
</evidence>
<organism evidence="1 2">
    <name type="scientific">Daedalea quercina L-15889</name>
    <dbReference type="NCBI Taxonomy" id="1314783"/>
    <lineage>
        <taxon>Eukaryota</taxon>
        <taxon>Fungi</taxon>
        <taxon>Dikarya</taxon>
        <taxon>Basidiomycota</taxon>
        <taxon>Agaricomycotina</taxon>
        <taxon>Agaricomycetes</taxon>
        <taxon>Polyporales</taxon>
        <taxon>Fomitopsis</taxon>
    </lineage>
</organism>
<protein>
    <submittedName>
        <fullName evidence="1">Uncharacterized protein</fullName>
    </submittedName>
</protein>
<name>A0A165PB72_9APHY</name>
<dbReference type="AlphaFoldDB" id="A0A165PB72"/>
<gene>
    <name evidence="1" type="ORF">DAEQUDRAFT_728531</name>
</gene>
<proteinExistence type="predicted"/>
<evidence type="ECO:0000313" key="1">
    <source>
        <dbReference type="EMBL" id="KZT67991.1"/>
    </source>
</evidence>
<reference evidence="1 2" key="1">
    <citation type="journal article" date="2016" name="Mol. Biol. Evol.">
        <title>Comparative Genomics of Early-Diverging Mushroom-Forming Fungi Provides Insights into the Origins of Lignocellulose Decay Capabilities.</title>
        <authorList>
            <person name="Nagy L.G."/>
            <person name="Riley R."/>
            <person name="Tritt A."/>
            <person name="Adam C."/>
            <person name="Daum C."/>
            <person name="Floudas D."/>
            <person name="Sun H."/>
            <person name="Yadav J.S."/>
            <person name="Pangilinan J."/>
            <person name="Larsson K.H."/>
            <person name="Matsuura K."/>
            <person name="Barry K."/>
            <person name="Labutti K."/>
            <person name="Kuo R."/>
            <person name="Ohm R.A."/>
            <person name="Bhattacharya S.S."/>
            <person name="Shirouzu T."/>
            <person name="Yoshinaga Y."/>
            <person name="Martin F.M."/>
            <person name="Grigoriev I.V."/>
            <person name="Hibbett D.S."/>
        </authorList>
    </citation>
    <scope>NUCLEOTIDE SEQUENCE [LARGE SCALE GENOMIC DNA]</scope>
    <source>
        <strain evidence="1 2">L-15889</strain>
    </source>
</reference>
<dbReference type="Proteomes" id="UP000076727">
    <property type="component" value="Unassembled WGS sequence"/>
</dbReference>
<accession>A0A165PB72</accession>
<dbReference type="EMBL" id="KV429071">
    <property type="protein sequence ID" value="KZT67991.1"/>
    <property type="molecule type" value="Genomic_DNA"/>
</dbReference>